<keyword evidence="3" id="KW-1003">Cell membrane</keyword>
<evidence type="ECO:0000256" key="5">
    <source>
        <dbReference type="ARBA" id="ARBA00022519"/>
    </source>
</evidence>
<proteinExistence type="inferred from homology"/>
<dbReference type="InterPro" id="IPR045584">
    <property type="entry name" value="Pilin-like"/>
</dbReference>
<dbReference type="Proteomes" id="UP000231632">
    <property type="component" value="Unassembled WGS sequence"/>
</dbReference>
<evidence type="ECO:0000313" key="13">
    <source>
        <dbReference type="EMBL" id="GAV21249.1"/>
    </source>
</evidence>
<comment type="subcellular location">
    <subcellularLocation>
        <location evidence="1">Cell inner membrane</location>
        <topology evidence="1">Single-pass membrane protein</topology>
    </subcellularLocation>
</comment>
<feature type="transmembrane region" description="Helical" evidence="11">
    <location>
        <begin position="42"/>
        <end position="63"/>
    </location>
</feature>
<organism evidence="13 14">
    <name type="scientific">Mariprofundus micogutta</name>
    <dbReference type="NCBI Taxonomy" id="1921010"/>
    <lineage>
        <taxon>Bacteria</taxon>
        <taxon>Pseudomonadati</taxon>
        <taxon>Pseudomonadota</taxon>
        <taxon>Candidatius Mariprofundia</taxon>
        <taxon>Mariprofundales</taxon>
        <taxon>Mariprofundaceae</taxon>
        <taxon>Mariprofundus</taxon>
    </lineage>
</organism>
<dbReference type="GO" id="GO:0015628">
    <property type="term" value="P:protein secretion by the type II secretion system"/>
    <property type="evidence" value="ECO:0007669"/>
    <property type="project" value="InterPro"/>
</dbReference>
<dbReference type="PANTHER" id="PTHR30093">
    <property type="entry name" value="GENERAL SECRETION PATHWAY PROTEIN G"/>
    <property type="match status" value="1"/>
</dbReference>
<keyword evidence="8 11" id="KW-0472">Membrane</keyword>
<evidence type="ECO:0000256" key="6">
    <source>
        <dbReference type="ARBA" id="ARBA00022692"/>
    </source>
</evidence>
<dbReference type="Gene3D" id="3.30.700.10">
    <property type="entry name" value="Glycoprotein, Type 4 Pilin"/>
    <property type="match status" value="1"/>
</dbReference>
<dbReference type="GO" id="GO:0015627">
    <property type="term" value="C:type II protein secretion system complex"/>
    <property type="evidence" value="ECO:0007669"/>
    <property type="project" value="InterPro"/>
</dbReference>
<evidence type="ECO:0000256" key="1">
    <source>
        <dbReference type="ARBA" id="ARBA00004377"/>
    </source>
</evidence>
<evidence type="ECO:0000256" key="7">
    <source>
        <dbReference type="ARBA" id="ARBA00022989"/>
    </source>
</evidence>
<name>A0A1L8CR02_9PROT</name>
<dbReference type="SUPFAM" id="SSF54523">
    <property type="entry name" value="Pili subunits"/>
    <property type="match status" value="1"/>
</dbReference>
<evidence type="ECO:0000256" key="9">
    <source>
        <dbReference type="ARBA" id="ARBA00025772"/>
    </source>
</evidence>
<dbReference type="STRING" id="1921010.MMIC_P2231"/>
<keyword evidence="14" id="KW-1185">Reference proteome</keyword>
<dbReference type="Pfam" id="PF07963">
    <property type="entry name" value="N_methyl"/>
    <property type="match status" value="1"/>
</dbReference>
<feature type="domain" description="General secretion pathway GspH" evidence="12">
    <location>
        <begin position="78"/>
        <end position="169"/>
    </location>
</feature>
<evidence type="ECO:0000256" key="11">
    <source>
        <dbReference type="SAM" id="Phobius"/>
    </source>
</evidence>
<comment type="similarity">
    <text evidence="9">Belongs to the GSP H family.</text>
</comment>
<gene>
    <name evidence="13" type="ORF">MMIC_P2231</name>
</gene>
<keyword evidence="5" id="KW-0997">Cell inner membrane</keyword>
<dbReference type="InterPro" id="IPR022346">
    <property type="entry name" value="T2SS_GspH"/>
</dbReference>
<evidence type="ECO:0000256" key="8">
    <source>
        <dbReference type="ARBA" id="ARBA00023136"/>
    </source>
</evidence>
<dbReference type="GO" id="GO:0005886">
    <property type="term" value="C:plasma membrane"/>
    <property type="evidence" value="ECO:0007669"/>
    <property type="project" value="UniProtKB-SubCell"/>
</dbReference>
<dbReference type="EMBL" id="BDFD01000024">
    <property type="protein sequence ID" value="GAV21249.1"/>
    <property type="molecule type" value="Genomic_DNA"/>
</dbReference>
<reference evidence="13 14" key="1">
    <citation type="journal article" date="2017" name="Arch. Microbiol.">
        <title>Mariprofundus micogutta sp. nov., a novel iron-oxidizing zetaproteobacterium isolated from a deep-sea hydrothermal field at the Bayonnaise knoll of the Izu-Ogasawara arc, and a description of Mariprofundales ord. nov. and Zetaproteobacteria classis nov.</title>
        <authorList>
            <person name="Makita H."/>
            <person name="Tanaka E."/>
            <person name="Mitsunobu S."/>
            <person name="Miyazaki M."/>
            <person name="Nunoura T."/>
            <person name="Uematsu K."/>
            <person name="Takaki Y."/>
            <person name="Nishi S."/>
            <person name="Shimamura S."/>
            <person name="Takai K."/>
        </authorList>
    </citation>
    <scope>NUCLEOTIDE SEQUENCE [LARGE SCALE GENOMIC DNA]</scope>
    <source>
        <strain evidence="13 14">ET2</strain>
    </source>
</reference>
<keyword evidence="4" id="KW-0488">Methylation</keyword>
<evidence type="ECO:0000313" key="14">
    <source>
        <dbReference type="Proteomes" id="UP000231632"/>
    </source>
</evidence>
<sequence length="175" mass="18936">MMIFAIRERMRIIPNSSGSTRCRQAGVCLHGRVRRKEFGFTLIELMIVIVIIGILTGVAVPAFSDWRQKQAVRSASLSLLSHLKQARVQALAENRSVSVSFTSSSYTFDADTSGSCGPCKDQVIPMGQFSGVLSISPTTTRTFSSRGTCNSGTVTLTAGSHTQNIVLNVIGRAYM</sequence>
<protein>
    <recommendedName>
        <fullName evidence="2">Type II secretion system protein H</fullName>
    </recommendedName>
    <alternativeName>
        <fullName evidence="10">General secretion pathway protein H</fullName>
    </alternativeName>
</protein>
<evidence type="ECO:0000256" key="10">
    <source>
        <dbReference type="ARBA" id="ARBA00030775"/>
    </source>
</evidence>
<evidence type="ECO:0000256" key="2">
    <source>
        <dbReference type="ARBA" id="ARBA00021549"/>
    </source>
</evidence>
<dbReference type="NCBIfam" id="TIGR02532">
    <property type="entry name" value="IV_pilin_GFxxxE"/>
    <property type="match status" value="1"/>
</dbReference>
<dbReference type="Pfam" id="PF12019">
    <property type="entry name" value="GspH"/>
    <property type="match status" value="1"/>
</dbReference>
<evidence type="ECO:0000259" key="12">
    <source>
        <dbReference type="Pfam" id="PF12019"/>
    </source>
</evidence>
<evidence type="ECO:0000256" key="3">
    <source>
        <dbReference type="ARBA" id="ARBA00022475"/>
    </source>
</evidence>
<comment type="caution">
    <text evidence="13">The sequence shown here is derived from an EMBL/GenBank/DDBJ whole genome shotgun (WGS) entry which is preliminary data.</text>
</comment>
<evidence type="ECO:0000256" key="4">
    <source>
        <dbReference type="ARBA" id="ARBA00022481"/>
    </source>
</evidence>
<keyword evidence="6 11" id="KW-0812">Transmembrane</keyword>
<dbReference type="InterPro" id="IPR012902">
    <property type="entry name" value="N_methyl_site"/>
</dbReference>
<keyword evidence="7 11" id="KW-1133">Transmembrane helix</keyword>
<accession>A0A1L8CR02</accession>
<dbReference type="AlphaFoldDB" id="A0A1L8CR02"/>